<protein>
    <recommendedName>
        <fullName evidence="4">ADP ribosyltransferase domain-containing protein</fullName>
    </recommendedName>
</protein>
<dbReference type="Pfam" id="PF13516">
    <property type="entry name" value="LRR_6"/>
    <property type="match status" value="2"/>
</dbReference>
<evidence type="ECO:0000259" key="4">
    <source>
        <dbReference type="Pfam" id="PF03496"/>
    </source>
</evidence>
<dbReference type="PROSITE" id="PS51996">
    <property type="entry name" value="TR_MART"/>
    <property type="match status" value="1"/>
</dbReference>
<dbReference type="InterPro" id="IPR001611">
    <property type="entry name" value="Leu-rich_rpt"/>
</dbReference>
<sequence>MTSTMAIATRFVSRNCADAVYWPHSDPLMGRVSGVMQTTLYVINSAVLKMSKLTTASTVYRGYSGGSMPTAFQQANQFGVRGGVESGFMSTTTDRSVATSYASHGTVGIVIEMQMGMVDRGADLSWCSQYAHEQEILFQPLTGLEVHEQRVEGSVLVMAMRLSINLTSETIERVTSQRKSLVERTLLQMRRELHDVLHRRAPGILTHVPEAVLFKTIDRTRDEMTSKPADFFNKDQSLSDAFASTLQAKTRTVKEAEQLLLWAVRNGDADLVEWCLVTNRQSKGQHFFDESLTDGEQTLYQIAVRCGFDKCAKLLRGDQTPRQGTNALKQLGKILGVSHMQIPHQERWDLRDKIQSGEDIDVILAALSEEKVKGGKLQDILIDRTLWVISPQSGHLQVGKDSSRMTEWDVELLCKLIAAYRLRLLETSGLRVENCKRLADAIRSSTELMEVNLDGFALPIKKLKGTEPVDSLDFSDKRLGVASAVVIASLISENASLTKCKLSGNQLGVDGWTYIFNGLRDSPTSKITEWDLSSERLGPTIATPLAEYLTVTAELTSLDVRYNSINGNGASQLSVAVLGNLKIETFNEIPIKEMRTDSLTELDLKDKGIEVVGGMVLAGLLPVMASLTELNLSGNKINAEGAQPLADALRVNASLTPDVSASAS</sequence>
<dbReference type="AlphaFoldDB" id="A0A7S2J7C7"/>
<keyword evidence="2" id="KW-0433">Leucine-rich repeat</keyword>
<dbReference type="GO" id="GO:0005829">
    <property type="term" value="C:cytosol"/>
    <property type="evidence" value="ECO:0007669"/>
    <property type="project" value="TreeGrafter"/>
</dbReference>
<keyword evidence="3" id="KW-0677">Repeat</keyword>
<accession>A0A7S2J7C7</accession>
<evidence type="ECO:0000256" key="2">
    <source>
        <dbReference type="ARBA" id="ARBA00022614"/>
    </source>
</evidence>
<dbReference type="SMART" id="SM00368">
    <property type="entry name" value="LRR_RI"/>
    <property type="match status" value="4"/>
</dbReference>
<keyword evidence="1" id="KW-0343">GTPase activation</keyword>
<proteinExistence type="predicted"/>
<dbReference type="GO" id="GO:0005634">
    <property type="term" value="C:nucleus"/>
    <property type="evidence" value="ECO:0007669"/>
    <property type="project" value="TreeGrafter"/>
</dbReference>
<gene>
    <name evidence="5" type="ORF">CBRE1094_LOCUS40745</name>
</gene>
<dbReference type="SUPFAM" id="SSF52047">
    <property type="entry name" value="RNI-like"/>
    <property type="match status" value="1"/>
</dbReference>
<dbReference type="GO" id="GO:0031267">
    <property type="term" value="F:small GTPase binding"/>
    <property type="evidence" value="ECO:0007669"/>
    <property type="project" value="TreeGrafter"/>
</dbReference>
<dbReference type="GO" id="GO:0006913">
    <property type="term" value="P:nucleocytoplasmic transport"/>
    <property type="evidence" value="ECO:0007669"/>
    <property type="project" value="TreeGrafter"/>
</dbReference>
<dbReference type="InterPro" id="IPR032675">
    <property type="entry name" value="LRR_dom_sf"/>
</dbReference>
<name>A0A7S2J7C7_9EUKA</name>
<dbReference type="Pfam" id="PF03496">
    <property type="entry name" value="ADPrib_exo_Tox"/>
    <property type="match status" value="1"/>
</dbReference>
<dbReference type="Gene3D" id="3.80.10.10">
    <property type="entry name" value="Ribonuclease Inhibitor"/>
    <property type="match status" value="2"/>
</dbReference>
<dbReference type="Gene3D" id="3.90.176.10">
    <property type="entry name" value="Toxin ADP-ribosyltransferase, Chain A, domain 1"/>
    <property type="match status" value="1"/>
</dbReference>
<reference evidence="5" key="1">
    <citation type="submission" date="2021-01" db="EMBL/GenBank/DDBJ databases">
        <authorList>
            <person name="Corre E."/>
            <person name="Pelletier E."/>
            <person name="Niang G."/>
            <person name="Scheremetjew M."/>
            <person name="Finn R."/>
            <person name="Kale V."/>
            <person name="Holt S."/>
            <person name="Cochrane G."/>
            <person name="Meng A."/>
            <person name="Brown T."/>
            <person name="Cohen L."/>
        </authorList>
    </citation>
    <scope>NUCLEOTIDE SEQUENCE</scope>
    <source>
        <strain evidence="5">UTEX LB 985</strain>
    </source>
</reference>
<dbReference type="InterPro" id="IPR027038">
    <property type="entry name" value="RanGap"/>
</dbReference>
<feature type="domain" description="ADP ribosyltransferase" evidence="4">
    <location>
        <begin position="43"/>
        <end position="148"/>
    </location>
</feature>
<dbReference type="InterPro" id="IPR003540">
    <property type="entry name" value="ADP-ribosyltransferase"/>
</dbReference>
<evidence type="ECO:0000313" key="5">
    <source>
        <dbReference type="EMBL" id="CAD9538858.1"/>
    </source>
</evidence>
<organism evidence="5">
    <name type="scientific">Haptolina brevifila</name>
    <dbReference type="NCBI Taxonomy" id="156173"/>
    <lineage>
        <taxon>Eukaryota</taxon>
        <taxon>Haptista</taxon>
        <taxon>Haptophyta</taxon>
        <taxon>Prymnesiophyceae</taxon>
        <taxon>Prymnesiales</taxon>
        <taxon>Prymnesiaceae</taxon>
        <taxon>Haptolina</taxon>
    </lineage>
</organism>
<dbReference type="EMBL" id="HBGU01074766">
    <property type="protein sequence ID" value="CAD9538858.1"/>
    <property type="molecule type" value="Transcribed_RNA"/>
</dbReference>
<dbReference type="PANTHER" id="PTHR24113">
    <property type="entry name" value="RAN GTPASE-ACTIVATING PROTEIN 1"/>
    <property type="match status" value="1"/>
</dbReference>
<dbReference type="PANTHER" id="PTHR24113:SF12">
    <property type="entry name" value="RAN GTPASE-ACTIVATING PROTEIN 1"/>
    <property type="match status" value="1"/>
</dbReference>
<dbReference type="GO" id="GO:0005096">
    <property type="term" value="F:GTPase activator activity"/>
    <property type="evidence" value="ECO:0007669"/>
    <property type="project" value="UniProtKB-KW"/>
</dbReference>
<dbReference type="SUPFAM" id="SSF56399">
    <property type="entry name" value="ADP-ribosylation"/>
    <property type="match status" value="1"/>
</dbReference>
<evidence type="ECO:0000256" key="1">
    <source>
        <dbReference type="ARBA" id="ARBA00022468"/>
    </source>
</evidence>
<evidence type="ECO:0000256" key="3">
    <source>
        <dbReference type="ARBA" id="ARBA00022737"/>
    </source>
</evidence>
<dbReference type="GO" id="GO:0048471">
    <property type="term" value="C:perinuclear region of cytoplasm"/>
    <property type="evidence" value="ECO:0007669"/>
    <property type="project" value="TreeGrafter"/>
</dbReference>